<protein>
    <recommendedName>
        <fullName evidence="12">Regulatory protein E2</fullName>
    </recommendedName>
</protein>
<evidence type="ECO:0000256" key="12">
    <source>
        <dbReference type="HAMAP-Rule" id="MF_04001"/>
    </source>
</evidence>
<keyword evidence="3 12" id="KW-0678">Repressor</keyword>
<comment type="PTM">
    <text evidence="12">Sumoylation plays a regulatory role in E2 transcriptional activity.</text>
</comment>
<evidence type="ECO:0000256" key="1">
    <source>
        <dbReference type="ARBA" id="ARBA00004147"/>
    </source>
</evidence>
<dbReference type="GO" id="GO:0006260">
    <property type="term" value="P:DNA replication"/>
    <property type="evidence" value="ECO:0007669"/>
    <property type="project" value="UniProtKB-KW"/>
</dbReference>
<comment type="similarity">
    <text evidence="2">Belongs to the papillomaviridae E8^E2C protein family.</text>
</comment>
<feature type="compositionally biased region" description="Low complexity" evidence="13">
    <location>
        <begin position="203"/>
        <end position="230"/>
    </location>
</feature>
<feature type="compositionally biased region" description="Basic and acidic residues" evidence="13">
    <location>
        <begin position="233"/>
        <end position="242"/>
    </location>
</feature>
<dbReference type="InterPro" id="IPR001866">
    <property type="entry name" value="PPV_E2_N"/>
</dbReference>
<dbReference type="GO" id="GO:0042025">
    <property type="term" value="C:host cell nucleus"/>
    <property type="evidence" value="ECO:0007669"/>
    <property type="project" value="UniProtKB-SubCell"/>
</dbReference>
<evidence type="ECO:0000256" key="7">
    <source>
        <dbReference type="ARBA" id="ARBA00022705"/>
    </source>
</evidence>
<feature type="domain" description="Papillomavirus E2 N-terminal" evidence="14">
    <location>
        <begin position="5"/>
        <end position="201"/>
    </location>
</feature>
<evidence type="ECO:0000256" key="10">
    <source>
        <dbReference type="ARBA" id="ARBA00023159"/>
    </source>
</evidence>
<dbReference type="Pfam" id="PF00508">
    <property type="entry name" value="PPV_E2_N"/>
    <property type="match status" value="1"/>
</dbReference>
<dbReference type="InterPro" id="IPR000427">
    <property type="entry name" value="Papillomavirus_E2_C"/>
</dbReference>
<keyword evidence="12" id="KW-1017">Isopeptide bond</keyword>
<comment type="caution">
    <text evidence="12">Lacks conserved residue(s) required for the propagation of feature annotation.</text>
</comment>
<evidence type="ECO:0000256" key="11">
    <source>
        <dbReference type="ARBA" id="ARBA00023163"/>
    </source>
</evidence>
<dbReference type="InterPro" id="IPR042503">
    <property type="entry name" value="Regulatory_protein_E2_N_1"/>
</dbReference>
<dbReference type="InterPro" id="IPR042504">
    <property type="entry name" value="Regulatory_protein_E2_N_2"/>
</dbReference>
<keyword evidence="10 12" id="KW-0010">Activator</keyword>
<keyword evidence="9 12" id="KW-0238">DNA-binding</keyword>
<evidence type="ECO:0000259" key="14">
    <source>
        <dbReference type="Pfam" id="PF00508"/>
    </source>
</evidence>
<keyword evidence="12" id="KW-0832">Ubl conjugation</keyword>
<organism evidence="16 17">
    <name type="scientific">Papillomavirus JL74</name>
    <dbReference type="NCBI Taxonomy" id="1846251"/>
    <lineage>
        <taxon>Viruses</taxon>
        <taxon>Monodnaviria</taxon>
        <taxon>Shotokuvirae</taxon>
        <taxon>Cossaviricota</taxon>
        <taxon>Papovaviricetes</taxon>
        <taxon>Zurhausenvirales</taxon>
        <taxon>Papillomaviridae</taxon>
        <taxon>Firstpapillomavirinae</taxon>
        <taxon>Gammapapillomavirus</taxon>
        <taxon>Gammapapillomavirus 13</taxon>
    </lineage>
</organism>
<evidence type="ECO:0000259" key="15">
    <source>
        <dbReference type="Pfam" id="PF00511"/>
    </source>
</evidence>
<evidence type="ECO:0000256" key="2">
    <source>
        <dbReference type="ARBA" id="ARBA00007794"/>
    </source>
</evidence>
<evidence type="ECO:0000313" key="16">
    <source>
        <dbReference type="EMBL" id="AND74682.1"/>
    </source>
</evidence>
<keyword evidence="4 12" id="KW-0244">Early protein</keyword>
<dbReference type="Pfam" id="PF00511">
    <property type="entry name" value="PPV_E2_C"/>
    <property type="match status" value="1"/>
</dbReference>
<dbReference type="GO" id="GO:0039693">
    <property type="term" value="P:viral DNA genome replication"/>
    <property type="evidence" value="ECO:0007669"/>
    <property type="project" value="UniProtKB-UniRule"/>
</dbReference>
<feature type="region of interest" description="DNA-binding domain" evidence="12">
    <location>
        <begin position="316"/>
        <end position="399"/>
    </location>
</feature>
<dbReference type="Gene3D" id="2.170.200.10">
    <property type="entry name" value="Papillomavirus E2 early protein domain"/>
    <property type="match status" value="1"/>
</dbReference>
<keyword evidence="8 12" id="KW-0805">Transcription regulation</keyword>
<proteinExistence type="inferred from homology"/>
<dbReference type="EMBL" id="KU248828">
    <property type="protein sequence ID" value="AND74682.1"/>
    <property type="molecule type" value="Genomic_DNA"/>
</dbReference>
<comment type="similarity">
    <text evidence="12">Belongs to the papillomaviridae E2 protein family.</text>
</comment>
<evidence type="ECO:0000256" key="13">
    <source>
        <dbReference type="SAM" id="MobiDB-lite"/>
    </source>
</evidence>
<comment type="subcellular location">
    <subcellularLocation>
        <location evidence="1 12">Host nucleus</location>
    </subcellularLocation>
</comment>
<name>A0A172PZE0_9PAPI</name>
<dbReference type="SUPFAM" id="SSF51332">
    <property type="entry name" value="E2 regulatory, transactivation domain"/>
    <property type="match status" value="1"/>
</dbReference>
<comment type="subunit">
    <text evidence="12">Binds DNA as homodimer. Interacts with protein E1; this interaction greatly increases E1 DNA-binding activity. Interacts with protein L1; this interaction enhances E2-dependent replication and transcription activation. Interacts with protein L2; this interaction inhibits E2 transcriptional activity but not DNA replication function E2. Interacts with protein E7; this interaction inhibits E7 oncogenic activity. Interacts with host TAF1; this interaction modulates E2-dependent transcriptional regulation. Interacts with host BRD4; this interaction mediates E2 transcriptional activation function. Additionally, the interaction with host BRD4 on mitotic chromosomes mediates tethering of the viral genome. Interacts with host TOPBP1; this interaction is required for optimal viral DNA replication.</text>
</comment>
<evidence type="ECO:0000256" key="3">
    <source>
        <dbReference type="ARBA" id="ARBA00022491"/>
    </source>
</evidence>
<feature type="compositionally biased region" description="Basic residues" evidence="13">
    <location>
        <begin position="270"/>
        <end position="280"/>
    </location>
</feature>
<feature type="compositionally biased region" description="Polar residues" evidence="13">
    <location>
        <begin position="243"/>
        <end position="255"/>
    </location>
</feature>
<dbReference type="Gene3D" id="1.10.287.30">
    <property type="entry name" value="E2 (early) protein, N terminal domain, subdomain 1"/>
    <property type="match status" value="1"/>
</dbReference>
<feature type="cross-link" description="Glycyl lysine isopeptide (Lys-Gly) (interchain with G-Cter in SUMO)" evidence="12">
    <location>
        <position position="323"/>
    </location>
</feature>
<gene>
    <name evidence="12 16" type="primary">E2</name>
</gene>
<dbReference type="InterPro" id="IPR033668">
    <property type="entry name" value="Reg_prot_E2"/>
</dbReference>
<keyword evidence="11 12" id="KW-0804">Transcription</keyword>
<dbReference type="Gene3D" id="3.30.70.330">
    <property type="match status" value="1"/>
</dbReference>
<dbReference type="Proteomes" id="UP000137825">
    <property type="component" value="Genome"/>
</dbReference>
<evidence type="ECO:0000256" key="4">
    <source>
        <dbReference type="ARBA" id="ARBA00022518"/>
    </source>
</evidence>
<dbReference type="InterPro" id="IPR035975">
    <property type="entry name" value="E2/EBNA1_C_sf"/>
</dbReference>
<keyword evidence="5 12" id="KW-0597">Phosphoprotein</keyword>
<dbReference type="InterPro" id="IPR036050">
    <property type="entry name" value="Regulatory_protein_E2_N"/>
</dbReference>
<dbReference type="GO" id="GO:0006275">
    <property type="term" value="P:regulation of DNA replication"/>
    <property type="evidence" value="ECO:0007669"/>
    <property type="project" value="UniProtKB-UniRule"/>
</dbReference>
<keyword evidence="7 12" id="KW-0235">DNA replication</keyword>
<evidence type="ECO:0000256" key="5">
    <source>
        <dbReference type="ARBA" id="ARBA00022553"/>
    </source>
</evidence>
<evidence type="ECO:0000313" key="17">
    <source>
        <dbReference type="Proteomes" id="UP000137825"/>
    </source>
</evidence>
<dbReference type="GO" id="GO:0003677">
    <property type="term" value="F:DNA binding"/>
    <property type="evidence" value="ECO:0007669"/>
    <property type="project" value="UniProtKB-UniRule"/>
</dbReference>
<feature type="domain" description="Papillomavirus E2 C-terminal" evidence="15">
    <location>
        <begin position="319"/>
        <end position="392"/>
    </location>
</feature>
<dbReference type="InterPro" id="IPR012677">
    <property type="entry name" value="Nucleotide-bd_a/b_plait_sf"/>
</dbReference>
<evidence type="ECO:0000256" key="9">
    <source>
        <dbReference type="ARBA" id="ARBA00023125"/>
    </source>
</evidence>
<comment type="PTM">
    <text evidence="12">Phosphorylated.</text>
</comment>
<sequence length="399" mass="46063">MNQAELTRRFDALQDEQLNLYETGADDLPSQIRHWELTKQLNLYMFYGRKEGYLNFGMQRLPTLQVSEYNAKIAINMLILLKSLANSKFKDEKWTLSDTSSDLMLTPPRNTFKKSAYEVKVEFDNDPENFFLYTNWDEIYYQDLSDKWHKTQGKVDHNGLYFDDISGDRNYFLLFSPESEKYGKTGLWTVHYKSTTISSVVTSSSKLSSGGYSGQPSDISRSSSRCSSPQEGTSRRCEETRQKGSSYDSPTSTVGSGRGKRKRESESKSPSRRPARKRRVHSELSPVSAEEVGSRHRSLPRYGLSRLGRLEAEARDPDVLLVKGSANNLKCWRYRCEKKFGHLFSFISSVFRWINDDFSQHYNSRLLVAFENRDQRNQFLMSVTFPKQSSYVFGSLDSL</sequence>
<evidence type="ECO:0000256" key="6">
    <source>
        <dbReference type="ARBA" id="ARBA00022562"/>
    </source>
</evidence>
<dbReference type="HAMAP" id="MF_04001">
    <property type="entry name" value="PPV_E2"/>
    <property type="match status" value="1"/>
</dbReference>
<evidence type="ECO:0000256" key="8">
    <source>
        <dbReference type="ARBA" id="ARBA00023015"/>
    </source>
</evidence>
<comment type="function">
    <text evidence="12">Plays a role in the initiation of viral DNA replication. A dimer of E2 interacts with a dimer of E1 in order to improve specificity of E1 DNA binding activity. Once the complex recognizes and binds DNA at specific sites, the E2 dimer is removed from DNA. E2 also regulates viral transcription through binding to the E2RE response element (5'-ACCNNNNNNGGT-3') present in multiple copies in the regulatory regions of the viral genome. Activates or represses transcription depending on E2RE's position with regards to proximal promoter elements including the TATA-box. Repression occurs by sterically hindering the assembly of the transcription initiation complex.</text>
</comment>
<feature type="region of interest" description="Disordered" evidence="13">
    <location>
        <begin position="203"/>
        <end position="292"/>
    </location>
</feature>
<keyword evidence="6 12" id="KW-1048">Host nucleus</keyword>
<reference evidence="16 17" key="1">
    <citation type="submission" date="2015-12" db="EMBL/GenBank/DDBJ databases">
        <title>New papillomavirus isolated from Tscherskia triton in China.</title>
        <authorList>
            <person name="Cao X."/>
            <person name="Zhang C."/>
            <person name="Song F."/>
            <person name="Wang H."/>
            <person name="Peng J."/>
            <person name="Yao L."/>
        </authorList>
    </citation>
    <scope>NUCLEOTIDE SEQUENCE [LARGE SCALE GENOMIC DNA]</scope>
    <source>
        <strain evidence="16">JL74</strain>
    </source>
</reference>
<dbReference type="GO" id="GO:0003700">
    <property type="term" value="F:DNA-binding transcription factor activity"/>
    <property type="evidence" value="ECO:0007669"/>
    <property type="project" value="UniProtKB-UniRule"/>
</dbReference>
<dbReference type="GO" id="GO:0006351">
    <property type="term" value="P:DNA-templated transcription"/>
    <property type="evidence" value="ECO:0007669"/>
    <property type="project" value="UniProtKB-UniRule"/>
</dbReference>
<dbReference type="GO" id="GO:0000166">
    <property type="term" value="F:nucleotide binding"/>
    <property type="evidence" value="ECO:0007669"/>
    <property type="project" value="UniProtKB-UniRule"/>
</dbReference>
<dbReference type="SUPFAM" id="SSF54957">
    <property type="entry name" value="Viral DNA-binding domain"/>
    <property type="match status" value="1"/>
</dbReference>
<accession>A0A172PZE0</accession>